<evidence type="ECO:0000313" key="1">
    <source>
        <dbReference type="EMBL" id="KXB35570.1"/>
    </source>
</evidence>
<comment type="caution">
    <text evidence="1">The sequence shown here is derived from an EMBL/GenBank/DDBJ whole genome shotgun (WGS) entry which is preliminary data.</text>
</comment>
<reference evidence="2" key="1">
    <citation type="submission" date="2016-01" db="EMBL/GenBank/DDBJ databases">
        <authorList>
            <person name="Mitreva M."/>
            <person name="Pepin K.H."/>
            <person name="Mihindukulasuriya K.A."/>
            <person name="Fulton R."/>
            <person name="Fronick C."/>
            <person name="O'Laughlin M."/>
            <person name="Miner T."/>
            <person name="Herter B."/>
            <person name="Rosa B.A."/>
            <person name="Cordes M."/>
            <person name="Tomlinson C."/>
            <person name="Wollam A."/>
            <person name="Palsikar V.B."/>
            <person name="Mardis E.R."/>
            <person name="Wilson R.K."/>
        </authorList>
    </citation>
    <scope>NUCLEOTIDE SEQUENCE [LARGE SCALE GENOMIC DNA]</scope>
    <source>
        <strain evidence="2">DNF00019</strain>
    </source>
</reference>
<keyword evidence="2" id="KW-1185">Reference proteome</keyword>
<dbReference type="Proteomes" id="UP000070675">
    <property type="component" value="Unassembled WGS sequence"/>
</dbReference>
<evidence type="ECO:0000313" key="2">
    <source>
        <dbReference type="Proteomes" id="UP000070675"/>
    </source>
</evidence>
<sequence>MFPFADAQKSACIVCSAIVQFLATQAVTHDGAQAAQRSDAACKPIRHLTF</sequence>
<protein>
    <submittedName>
        <fullName evidence="1">Uncharacterized protein</fullName>
    </submittedName>
</protein>
<organism evidence="1 2">
    <name type="scientific">Atopobium deltae</name>
    <dbReference type="NCBI Taxonomy" id="1393034"/>
    <lineage>
        <taxon>Bacteria</taxon>
        <taxon>Bacillati</taxon>
        <taxon>Actinomycetota</taxon>
        <taxon>Coriobacteriia</taxon>
        <taxon>Coriobacteriales</taxon>
        <taxon>Atopobiaceae</taxon>
        <taxon>Atopobium</taxon>
    </lineage>
</organism>
<dbReference type="AlphaFoldDB" id="A0A133XX99"/>
<accession>A0A133XX99</accession>
<proteinExistence type="predicted"/>
<gene>
    <name evidence="1" type="ORF">HMPREF3192_00221</name>
</gene>
<dbReference type="STRING" id="1393034.HMPREF3192_00221"/>
<dbReference type="PATRIC" id="fig|1393034.3.peg.217"/>
<dbReference type="EMBL" id="LSCR01000002">
    <property type="protein sequence ID" value="KXB35570.1"/>
    <property type="molecule type" value="Genomic_DNA"/>
</dbReference>
<name>A0A133XX99_9ACTN</name>